<feature type="region of interest" description="Disordered" evidence="4">
    <location>
        <begin position="1"/>
        <end position="63"/>
    </location>
</feature>
<feature type="compositionally biased region" description="Low complexity" evidence="4">
    <location>
        <begin position="352"/>
        <end position="369"/>
    </location>
</feature>
<evidence type="ECO:0000256" key="4">
    <source>
        <dbReference type="SAM" id="MobiDB-lite"/>
    </source>
</evidence>
<sequence length="535" mass="54544">MPPRKRKAAEAAALAEEAPAVPEKKPATRGKPAAAAKKGKAPAKRSGAAADKGKAPSAREAAAKRRRIAKEFAVPLEAGHCFSFGTNPFGALGLGEDVTEKPRAGPVELMVPDAAAGGAPRPAAVVQVVAGGMHSAALDRDGVVFTWGVNDEGALGRPTSGSAWEGVKASDKEDPALPGIARMPAGARVVQLAAGDGFTFALTEDGAVWGWGCFKDDGSGAAGFPGVTHGKLQRLPHKVYAPADTRDHVRRISAGARHMAALTRRGEVLTWGMGGQGQLGRVAPYNNDSFPPLEQLLTPAAVPGVAAEIGSDVADVVCGAYSTFAISGKGAVAAWGLNNAGQLALPLAGGELEQQQQQDGQQPGDQQQQEGGGHFHWAPRRVDALQRIAAIAGGEHHTLALTRAGAVLSFGAPTYGMLGRSNVDAGASSSANHAPHPVDLADGLADERVLGVAAGTNVSAAVTAGGNLFLWGSNVNYQMAKGPDDDDNALPTRMRRHKAFGQRRVMAAAFGGQHGVLLASDDAAEAAGGSGTPGT</sequence>
<feature type="repeat" description="RCC1" evidence="3">
    <location>
        <begin position="330"/>
        <end position="404"/>
    </location>
</feature>
<keyword evidence="1" id="KW-0344">Guanine-nucleotide releasing factor</keyword>
<feature type="repeat" description="RCC1" evidence="3">
    <location>
        <begin position="142"/>
        <end position="205"/>
    </location>
</feature>
<dbReference type="Proteomes" id="UP000247498">
    <property type="component" value="Unassembled WGS sequence"/>
</dbReference>
<evidence type="ECO:0000256" key="1">
    <source>
        <dbReference type="ARBA" id="ARBA00022658"/>
    </source>
</evidence>
<organism evidence="6 7">
    <name type="scientific">Raphidocelis subcapitata</name>
    <dbReference type="NCBI Taxonomy" id="307507"/>
    <lineage>
        <taxon>Eukaryota</taxon>
        <taxon>Viridiplantae</taxon>
        <taxon>Chlorophyta</taxon>
        <taxon>core chlorophytes</taxon>
        <taxon>Chlorophyceae</taxon>
        <taxon>CS clade</taxon>
        <taxon>Sphaeropleales</taxon>
        <taxon>Selenastraceae</taxon>
        <taxon>Raphidocelis</taxon>
    </lineage>
</organism>
<dbReference type="InterPro" id="IPR009091">
    <property type="entry name" value="RCC1/BLIP-II"/>
</dbReference>
<dbReference type="PROSITE" id="PS50012">
    <property type="entry name" value="RCC1_3"/>
    <property type="match status" value="7"/>
</dbReference>
<dbReference type="InParanoid" id="A0A2V0NV42"/>
<feature type="region of interest" description="Disordered" evidence="4">
    <location>
        <begin position="352"/>
        <end position="374"/>
    </location>
</feature>
<dbReference type="AlphaFoldDB" id="A0A2V0NV42"/>
<feature type="repeat" description="RCC1" evidence="3">
    <location>
        <begin position="266"/>
        <end position="329"/>
    </location>
</feature>
<dbReference type="PROSITE" id="PS00626">
    <property type="entry name" value="RCC1_2"/>
    <property type="match status" value="1"/>
</dbReference>
<feature type="compositionally biased region" description="Low complexity" evidence="4">
    <location>
        <begin position="10"/>
        <end position="21"/>
    </location>
</feature>
<dbReference type="PRINTS" id="PR00633">
    <property type="entry name" value="RCCNDNSATION"/>
</dbReference>
<feature type="repeat" description="RCC1" evidence="3">
    <location>
        <begin position="79"/>
        <end position="141"/>
    </location>
</feature>
<dbReference type="EMBL" id="BDRX01000006">
    <property type="protein sequence ID" value="GBF88695.1"/>
    <property type="molecule type" value="Genomic_DNA"/>
</dbReference>
<dbReference type="PROSITE" id="PS00625">
    <property type="entry name" value="RCC1_1"/>
    <property type="match status" value="1"/>
</dbReference>
<evidence type="ECO:0000256" key="2">
    <source>
        <dbReference type="ARBA" id="ARBA00022737"/>
    </source>
</evidence>
<evidence type="ECO:0000256" key="3">
    <source>
        <dbReference type="PROSITE-ProRule" id="PRU00235"/>
    </source>
</evidence>
<proteinExistence type="predicted"/>
<dbReference type="Gene3D" id="2.130.10.30">
    <property type="entry name" value="Regulator of chromosome condensation 1/beta-lactamase-inhibitor protein II"/>
    <property type="match status" value="1"/>
</dbReference>
<dbReference type="GO" id="GO:0005085">
    <property type="term" value="F:guanyl-nucleotide exchange factor activity"/>
    <property type="evidence" value="ECO:0007669"/>
    <property type="project" value="TreeGrafter"/>
</dbReference>
<dbReference type="InterPro" id="IPR058923">
    <property type="entry name" value="RCC1-like_dom"/>
</dbReference>
<dbReference type="STRING" id="307507.A0A2V0NV42"/>
<name>A0A2V0NV42_9CHLO</name>
<dbReference type="Pfam" id="PF25390">
    <property type="entry name" value="WD40_RLD"/>
    <property type="match status" value="1"/>
</dbReference>
<accession>A0A2V0NV42</accession>
<protein>
    <recommendedName>
        <fullName evidence="5">RCC1-like domain-containing protein</fullName>
    </recommendedName>
</protein>
<dbReference type="SUPFAM" id="SSF50985">
    <property type="entry name" value="RCC1/BLIP-II"/>
    <property type="match status" value="1"/>
</dbReference>
<dbReference type="InterPro" id="IPR051553">
    <property type="entry name" value="Ran_GTPase-activating"/>
</dbReference>
<dbReference type="PANTHER" id="PTHR45982:SF1">
    <property type="entry name" value="REGULATOR OF CHROMOSOME CONDENSATION"/>
    <property type="match status" value="1"/>
</dbReference>
<dbReference type="PANTHER" id="PTHR45982">
    <property type="entry name" value="REGULATOR OF CHROMOSOME CONDENSATION"/>
    <property type="match status" value="1"/>
</dbReference>
<dbReference type="OrthoDB" id="61110at2759"/>
<gene>
    <name evidence="6" type="ORF">Rsub_01594</name>
</gene>
<feature type="compositionally biased region" description="Low complexity" evidence="4">
    <location>
        <begin position="44"/>
        <end position="60"/>
    </location>
</feature>
<feature type="repeat" description="RCC1" evidence="3">
    <location>
        <begin position="405"/>
        <end position="465"/>
    </location>
</feature>
<comment type="caution">
    <text evidence="6">The sequence shown here is derived from an EMBL/GenBank/DDBJ whole genome shotgun (WGS) entry which is preliminary data.</text>
</comment>
<evidence type="ECO:0000313" key="7">
    <source>
        <dbReference type="Proteomes" id="UP000247498"/>
    </source>
</evidence>
<feature type="repeat" description="RCC1" evidence="3">
    <location>
        <begin position="466"/>
        <end position="521"/>
    </location>
</feature>
<reference evidence="6 7" key="1">
    <citation type="journal article" date="2018" name="Sci. Rep.">
        <title>Raphidocelis subcapitata (=Pseudokirchneriella subcapitata) provides an insight into genome evolution and environmental adaptations in the Sphaeropleales.</title>
        <authorList>
            <person name="Suzuki S."/>
            <person name="Yamaguchi H."/>
            <person name="Nakajima N."/>
            <person name="Kawachi M."/>
        </authorList>
    </citation>
    <scope>NUCLEOTIDE SEQUENCE [LARGE SCALE GENOMIC DNA]</scope>
    <source>
        <strain evidence="6 7">NIES-35</strain>
    </source>
</reference>
<feature type="repeat" description="RCC1" evidence="3">
    <location>
        <begin position="206"/>
        <end position="265"/>
    </location>
</feature>
<keyword evidence="2" id="KW-0677">Repeat</keyword>
<dbReference type="GO" id="GO:0005737">
    <property type="term" value="C:cytoplasm"/>
    <property type="evidence" value="ECO:0007669"/>
    <property type="project" value="TreeGrafter"/>
</dbReference>
<evidence type="ECO:0000259" key="5">
    <source>
        <dbReference type="Pfam" id="PF25390"/>
    </source>
</evidence>
<keyword evidence="7" id="KW-1185">Reference proteome</keyword>
<dbReference type="InterPro" id="IPR000408">
    <property type="entry name" value="Reg_chr_condens"/>
</dbReference>
<feature type="domain" description="RCC1-like" evidence="5">
    <location>
        <begin position="81"/>
        <end position="516"/>
    </location>
</feature>
<evidence type="ECO:0000313" key="6">
    <source>
        <dbReference type="EMBL" id="GBF88695.1"/>
    </source>
</evidence>